<evidence type="ECO:0000313" key="2">
    <source>
        <dbReference type="EMBL" id="KAF1957953.1"/>
    </source>
</evidence>
<name>A0A6A5TYK3_9PLEO</name>
<feature type="compositionally biased region" description="Gly residues" evidence="1">
    <location>
        <begin position="118"/>
        <end position="127"/>
    </location>
</feature>
<organism evidence="2 3">
    <name type="scientific">Byssothecium circinans</name>
    <dbReference type="NCBI Taxonomy" id="147558"/>
    <lineage>
        <taxon>Eukaryota</taxon>
        <taxon>Fungi</taxon>
        <taxon>Dikarya</taxon>
        <taxon>Ascomycota</taxon>
        <taxon>Pezizomycotina</taxon>
        <taxon>Dothideomycetes</taxon>
        <taxon>Pleosporomycetidae</taxon>
        <taxon>Pleosporales</taxon>
        <taxon>Massarineae</taxon>
        <taxon>Massarinaceae</taxon>
        <taxon>Byssothecium</taxon>
    </lineage>
</organism>
<sequence>MSQKKFPNTLKAGERIFVGYQDAKGTKEAWAGYDAQGSLQVYDRHVEPASPLDKIVRWSGDFKAGDGVGKKRKFVEDAFDEAFPGKRRKPVVVKTEEAEPAGAFEHPPVPLAEQPAGGKVGLAGGTGSLNETALSTAPQSSSTHGVASLPHTLSEQPTARVNRTVPSQPPLLSNTRGLLKAFQPSSRTRLRPHNNAAAAPSLNGVSHSHPSNTSNEPSSTPKRPKPPKASKPITWTNDTEQRYRDALTELYSRTKAPTSWRMLELSKIIFGCPKPSVGNFYQMQYLRDAQLDQDPDHPFLDCRICEDNISCLRTGNKTGLSYNGNRHDYVRY</sequence>
<reference evidence="2" key="1">
    <citation type="journal article" date="2020" name="Stud. Mycol.">
        <title>101 Dothideomycetes genomes: a test case for predicting lifestyles and emergence of pathogens.</title>
        <authorList>
            <person name="Haridas S."/>
            <person name="Albert R."/>
            <person name="Binder M."/>
            <person name="Bloem J."/>
            <person name="Labutti K."/>
            <person name="Salamov A."/>
            <person name="Andreopoulos B."/>
            <person name="Baker S."/>
            <person name="Barry K."/>
            <person name="Bills G."/>
            <person name="Bluhm B."/>
            <person name="Cannon C."/>
            <person name="Castanera R."/>
            <person name="Culley D."/>
            <person name="Daum C."/>
            <person name="Ezra D."/>
            <person name="Gonzalez J."/>
            <person name="Henrissat B."/>
            <person name="Kuo A."/>
            <person name="Liang C."/>
            <person name="Lipzen A."/>
            <person name="Lutzoni F."/>
            <person name="Magnuson J."/>
            <person name="Mondo S."/>
            <person name="Nolan M."/>
            <person name="Ohm R."/>
            <person name="Pangilinan J."/>
            <person name="Park H.-J."/>
            <person name="Ramirez L."/>
            <person name="Alfaro M."/>
            <person name="Sun H."/>
            <person name="Tritt A."/>
            <person name="Yoshinaga Y."/>
            <person name="Zwiers L.-H."/>
            <person name="Turgeon B."/>
            <person name="Goodwin S."/>
            <person name="Spatafora J."/>
            <person name="Crous P."/>
            <person name="Grigoriev I."/>
        </authorList>
    </citation>
    <scope>NUCLEOTIDE SEQUENCE</scope>
    <source>
        <strain evidence="2">CBS 675.92</strain>
    </source>
</reference>
<feature type="region of interest" description="Disordered" evidence="1">
    <location>
        <begin position="99"/>
        <end position="176"/>
    </location>
</feature>
<keyword evidence="3" id="KW-1185">Reference proteome</keyword>
<feature type="compositionally biased region" description="Polar residues" evidence="1">
    <location>
        <begin position="128"/>
        <end position="176"/>
    </location>
</feature>
<protein>
    <submittedName>
        <fullName evidence="2">Uncharacterized protein</fullName>
    </submittedName>
</protein>
<dbReference type="EMBL" id="ML976988">
    <property type="protein sequence ID" value="KAF1957953.1"/>
    <property type="molecule type" value="Genomic_DNA"/>
</dbReference>
<dbReference type="AlphaFoldDB" id="A0A6A5TYK3"/>
<gene>
    <name evidence="2" type="ORF">CC80DRAFT_547007</name>
</gene>
<feature type="region of interest" description="Disordered" evidence="1">
    <location>
        <begin position="196"/>
        <end position="239"/>
    </location>
</feature>
<feature type="compositionally biased region" description="Low complexity" evidence="1">
    <location>
        <begin position="206"/>
        <end position="221"/>
    </location>
</feature>
<evidence type="ECO:0000256" key="1">
    <source>
        <dbReference type="SAM" id="MobiDB-lite"/>
    </source>
</evidence>
<dbReference type="Proteomes" id="UP000800035">
    <property type="component" value="Unassembled WGS sequence"/>
</dbReference>
<proteinExistence type="predicted"/>
<evidence type="ECO:0000313" key="3">
    <source>
        <dbReference type="Proteomes" id="UP000800035"/>
    </source>
</evidence>
<accession>A0A6A5TYK3</accession>